<proteinExistence type="predicted"/>
<protein>
    <submittedName>
        <fullName evidence="1">NAD(P)-binding protein</fullName>
    </submittedName>
</protein>
<evidence type="ECO:0000313" key="1">
    <source>
        <dbReference type="EMBL" id="MBW7452496.1"/>
    </source>
</evidence>
<dbReference type="Proteomes" id="UP001519887">
    <property type="component" value="Unassembled WGS sequence"/>
</dbReference>
<dbReference type="PANTHER" id="PTHR43734">
    <property type="entry name" value="PHYTOENE DESATURASE"/>
    <property type="match status" value="1"/>
</dbReference>
<dbReference type="Pfam" id="PF13450">
    <property type="entry name" value="NAD_binding_8"/>
    <property type="match status" value="1"/>
</dbReference>
<dbReference type="EMBL" id="JAHZIK010000003">
    <property type="protein sequence ID" value="MBW7452496.1"/>
    <property type="molecule type" value="Genomic_DNA"/>
</dbReference>
<dbReference type="Gene3D" id="3.50.50.60">
    <property type="entry name" value="FAD/NAD(P)-binding domain"/>
    <property type="match status" value="1"/>
</dbReference>
<comment type="caution">
    <text evidence="1">The sequence shown here is derived from an EMBL/GenBank/DDBJ whole genome shotgun (WGS) entry which is preliminary data.</text>
</comment>
<dbReference type="InterPro" id="IPR036188">
    <property type="entry name" value="FAD/NAD-bd_sf"/>
</dbReference>
<reference evidence="1 2" key="1">
    <citation type="submission" date="2021-07" db="EMBL/GenBank/DDBJ databases">
        <title>Paenibacillus radiodurans sp. nov., isolated from the southeastern edge of Tengger Desert.</title>
        <authorList>
            <person name="Zhang G."/>
        </authorList>
    </citation>
    <scope>NUCLEOTIDE SEQUENCE [LARGE SCALE GENOMIC DNA]</scope>
    <source>
        <strain evidence="1 2">CCM 7311</strain>
    </source>
</reference>
<organism evidence="1 2">
    <name type="scientific">Paenibacillus sepulcri</name>
    <dbReference type="NCBI Taxonomy" id="359917"/>
    <lineage>
        <taxon>Bacteria</taxon>
        <taxon>Bacillati</taxon>
        <taxon>Bacillota</taxon>
        <taxon>Bacilli</taxon>
        <taxon>Bacillales</taxon>
        <taxon>Paenibacillaceae</taxon>
        <taxon>Paenibacillus</taxon>
    </lineage>
</organism>
<keyword evidence="2" id="KW-1185">Reference proteome</keyword>
<evidence type="ECO:0000313" key="2">
    <source>
        <dbReference type="Proteomes" id="UP001519887"/>
    </source>
</evidence>
<dbReference type="PANTHER" id="PTHR43734:SF1">
    <property type="entry name" value="PHYTOENE DESATURASE"/>
    <property type="match status" value="1"/>
</dbReference>
<name>A0ABS7BV20_9BACL</name>
<sequence>MKVAVVVGGGIAGLVSSILLSKKYVTYLIEKEEECGGLLRSIKNSEDVYFDQGTHIISETNIPELDNLLFGTLQENDWESFNVLKTGNYYLGKMYSDNNYVYAPSLPRDLFNQGLAELLSTESACVETHNMKDYTEKQFGSTFSKHIFAPIMKKITGCALEELHPSAVNLFTLSRIIVGDEHMSRELKKSPFFDSKLSYSSYNEGVSAIKKYYPQNKRGIGQWISMLVNRAMSSGVKIMNGRSVKSVGSYNNNVRSIELDDGAIINCDQLIWTISAFPLLQAANIPFNGTRPIFRPMTLHHYMIDQPFLDSNYYVYCYDSDLLSYRVTLYPNITNSEDKLSPPYTCTVEVLSDQTDDLNVLNNTIFQELKHMGIVNSTSRLLYQNVQVVKEGFPVPTPEFIAQTNEMNNIVNERFSNVALLGKGSGNGFFMRDILKQVHQETTRLLEM</sequence>
<dbReference type="RefSeq" id="WP_210038995.1">
    <property type="nucleotide sequence ID" value="NZ_JBHLVU010000043.1"/>
</dbReference>
<dbReference type="SUPFAM" id="SSF51905">
    <property type="entry name" value="FAD/NAD(P)-binding domain"/>
    <property type="match status" value="1"/>
</dbReference>
<gene>
    <name evidence="1" type="ORF">K0U00_00385</name>
</gene>
<accession>A0ABS7BV20</accession>